<dbReference type="InterPro" id="IPR005574">
    <property type="entry name" value="Rpb4/RPC9"/>
</dbReference>
<keyword evidence="1" id="KW-0804">Transcription</keyword>
<dbReference type="PANTHER" id="PTHR39646">
    <property type="entry name" value="RNA POLYMERASE RPB4"/>
    <property type="match status" value="1"/>
</dbReference>
<keyword evidence="1 2" id="KW-0808">Transferase</keyword>
<dbReference type="GO" id="GO:0006352">
    <property type="term" value="P:DNA-templated transcription initiation"/>
    <property type="evidence" value="ECO:0007669"/>
    <property type="project" value="InterPro"/>
</dbReference>
<dbReference type="InterPro" id="IPR010997">
    <property type="entry name" value="HRDC-like_sf"/>
</dbReference>
<gene>
    <name evidence="1" type="primary">rpo4</name>
    <name evidence="1" type="synonym">rpoF</name>
    <name evidence="2" type="ORF">EF806_04645</name>
</gene>
<dbReference type="InterPro" id="IPR044876">
    <property type="entry name" value="HRDC_dom_sf"/>
</dbReference>
<comment type="similarity">
    <text evidence="1">Belongs to the eukaryotic RPB4 RNA polymerase subunit family.</text>
</comment>
<dbReference type="SUPFAM" id="SSF47819">
    <property type="entry name" value="HRDC-like"/>
    <property type="match status" value="1"/>
</dbReference>
<dbReference type="InterPro" id="IPR010924">
    <property type="entry name" value="Rpo4"/>
</dbReference>
<dbReference type="PIRSF" id="PIRSF005053">
    <property type="entry name" value="RNA_pol_F_arch"/>
    <property type="match status" value="1"/>
</dbReference>
<dbReference type="GO" id="GO:0000166">
    <property type="term" value="F:nucleotide binding"/>
    <property type="evidence" value="ECO:0007669"/>
    <property type="project" value="InterPro"/>
</dbReference>
<sequence>MVKVKKIIEEEFISNADAKELLDKFLDVSEDNKMFYEQRRAVYHITKFNKLSADEARRLIEELLSLDKINKTIAIIIANILPSTRGELRSIYAKERYNLSDKEFDEILDIVARYR</sequence>
<dbReference type="GO" id="GO:0005737">
    <property type="term" value="C:cytoplasm"/>
    <property type="evidence" value="ECO:0007669"/>
    <property type="project" value="UniProtKB-SubCell"/>
</dbReference>
<dbReference type="Proteomes" id="UP000317158">
    <property type="component" value="Unassembled WGS sequence"/>
</dbReference>
<organism evidence="2 3">
    <name type="scientific">Methanoliparum thermophilum</name>
    <dbReference type="NCBI Taxonomy" id="2491083"/>
    <lineage>
        <taxon>Archaea</taxon>
        <taxon>Methanobacteriati</taxon>
        <taxon>Methanobacteriota</taxon>
        <taxon>Candidatus Methanoliparia</taxon>
        <taxon>Candidatus Methanoliparales</taxon>
        <taxon>Candidatus Methanoliparaceae</taxon>
        <taxon>Candidatus Methanoliparum</taxon>
    </lineage>
</organism>
<proteinExistence type="inferred from homology"/>
<dbReference type="HAMAP" id="MF_00864">
    <property type="entry name" value="RNApol_arch_Rpo4"/>
    <property type="match status" value="1"/>
</dbReference>
<comment type="subcellular location">
    <subcellularLocation>
        <location evidence="1">Cytoplasm</location>
    </subcellularLocation>
</comment>
<reference evidence="2 3" key="1">
    <citation type="journal article" date="2019" name="Nat. Microbiol.">
        <title>Wide diversity of methane and short-chain alkane metabolisms in uncultured archaea.</title>
        <authorList>
            <person name="Borrel G."/>
            <person name="Adam P.S."/>
            <person name="McKay L.J."/>
            <person name="Chen L.X."/>
            <person name="Sierra-Garcia I.N."/>
            <person name="Sieber C.M."/>
            <person name="Letourneur Q."/>
            <person name="Ghozlane A."/>
            <person name="Andersen G.L."/>
            <person name="Li W.J."/>
            <person name="Hallam S.J."/>
            <person name="Muyzer G."/>
            <person name="de Oliveira V.M."/>
            <person name="Inskeep W.P."/>
            <person name="Banfield J.F."/>
            <person name="Gribaldo S."/>
        </authorList>
    </citation>
    <scope>NUCLEOTIDE SEQUENCE [LARGE SCALE GENOMIC DNA]</scope>
    <source>
        <strain evidence="2">NM1a</strain>
    </source>
</reference>
<dbReference type="Gene3D" id="6.10.140.10">
    <property type="match status" value="1"/>
</dbReference>
<dbReference type="PANTHER" id="PTHR39646:SF1">
    <property type="entry name" value="DNA-DIRECTED RNA POLYMERASE SUBUNIT RPO4"/>
    <property type="match status" value="1"/>
</dbReference>
<dbReference type="AlphaFoldDB" id="A0A520KS62"/>
<dbReference type="EC" id="2.7.7.6" evidence="1"/>
<dbReference type="EMBL" id="RXIF01000006">
    <property type="protein sequence ID" value="RZN64624.1"/>
    <property type="molecule type" value="Genomic_DNA"/>
</dbReference>
<comment type="catalytic activity">
    <reaction evidence="1">
        <text>RNA(n) + a ribonucleoside 5'-triphosphate = RNA(n+1) + diphosphate</text>
        <dbReference type="Rhea" id="RHEA:21248"/>
        <dbReference type="Rhea" id="RHEA-COMP:14527"/>
        <dbReference type="Rhea" id="RHEA-COMP:17342"/>
        <dbReference type="ChEBI" id="CHEBI:33019"/>
        <dbReference type="ChEBI" id="CHEBI:61557"/>
        <dbReference type="ChEBI" id="CHEBI:140395"/>
        <dbReference type="EC" id="2.7.7.6"/>
    </reaction>
</comment>
<accession>A0A520KS62</accession>
<protein>
    <recommendedName>
        <fullName evidence="1">DNA-directed RNA polymerase subunit Rpo4</fullName>
        <ecNumber evidence="1">2.7.7.6</ecNumber>
    </recommendedName>
    <alternativeName>
        <fullName evidence="1">DNA-directed RNA polymerase subunit F</fullName>
    </alternativeName>
</protein>
<keyword evidence="1" id="KW-0240">DNA-directed RNA polymerase</keyword>
<comment type="subunit">
    <text evidence="1">Part of the RNA polymerase complex. Forms a stalk with Rpo7 that extends from the main structure.</text>
</comment>
<keyword evidence="1" id="KW-0963">Cytoplasm</keyword>
<comment type="caution">
    <text evidence="2">The sequence shown here is derived from an EMBL/GenBank/DDBJ whole genome shotgun (WGS) entry which is preliminary data.</text>
</comment>
<dbReference type="Gene3D" id="1.10.150.80">
    <property type="entry name" value="HRDC domain"/>
    <property type="match status" value="1"/>
</dbReference>
<dbReference type="Pfam" id="PF03874">
    <property type="entry name" value="RNA_pol_Rpb4"/>
    <property type="match status" value="1"/>
</dbReference>
<evidence type="ECO:0000313" key="2">
    <source>
        <dbReference type="EMBL" id="RZN64624.1"/>
    </source>
</evidence>
<evidence type="ECO:0000313" key="3">
    <source>
        <dbReference type="Proteomes" id="UP000317158"/>
    </source>
</evidence>
<dbReference type="GO" id="GO:0003899">
    <property type="term" value="F:DNA-directed RNA polymerase activity"/>
    <property type="evidence" value="ECO:0007669"/>
    <property type="project" value="UniProtKB-UniRule"/>
</dbReference>
<keyword evidence="1 2" id="KW-0548">Nucleotidyltransferase</keyword>
<evidence type="ECO:0000256" key="1">
    <source>
        <dbReference type="HAMAP-Rule" id="MF_00864"/>
    </source>
</evidence>
<comment type="function">
    <text evidence="1">DNA-dependent RNA polymerase (RNAP) catalyzes the transcription of DNA into RNA using the four ribonucleoside triphosphates as substrates. This subunit is less well bound than the others.</text>
</comment>
<dbReference type="GO" id="GO:0000428">
    <property type="term" value="C:DNA-directed RNA polymerase complex"/>
    <property type="evidence" value="ECO:0007669"/>
    <property type="project" value="UniProtKB-KW"/>
</dbReference>
<name>A0A520KS62_METT2</name>